<dbReference type="InterPro" id="IPR004210">
    <property type="entry name" value="BESS_motif"/>
</dbReference>
<dbReference type="GO" id="GO:0005667">
    <property type="term" value="C:transcription regulator complex"/>
    <property type="evidence" value="ECO:0007669"/>
    <property type="project" value="TreeGrafter"/>
</dbReference>
<dbReference type="PaxDb" id="121845-A0A1S3D930"/>
<dbReference type="GeneID" id="103513918"/>
<accession>A0A1S3D930</accession>
<dbReference type="GO" id="GO:0006357">
    <property type="term" value="P:regulation of transcription by RNA polymerase II"/>
    <property type="evidence" value="ECO:0007669"/>
    <property type="project" value="TreeGrafter"/>
</dbReference>
<dbReference type="Pfam" id="PF10545">
    <property type="entry name" value="MADF_DNA_bdg"/>
    <property type="match status" value="1"/>
</dbReference>
<dbReference type="KEGG" id="dci:103513918"/>
<feature type="compositionally biased region" description="Acidic residues" evidence="2">
    <location>
        <begin position="228"/>
        <end position="246"/>
    </location>
</feature>
<dbReference type="PROSITE" id="PS51031">
    <property type="entry name" value="BESS"/>
    <property type="match status" value="1"/>
</dbReference>
<protein>
    <submittedName>
        <fullName evidence="6">Uncharacterized protein LOC103513918 isoform X1</fullName>
    </submittedName>
</protein>
<dbReference type="PANTHER" id="PTHR12243">
    <property type="entry name" value="MADF DOMAIN TRANSCRIPTION FACTOR"/>
    <property type="match status" value="1"/>
</dbReference>
<gene>
    <name evidence="6" type="primary">LOC103513918</name>
</gene>
<dbReference type="SMART" id="SM00595">
    <property type="entry name" value="MADF"/>
    <property type="match status" value="1"/>
</dbReference>
<sequence length="355" mass="41377">MFGDYFGLNKGINVQQIHNEDPALLISKTSDSTKMREEEAQAQLKWDRLSDEVLDELVRQVEKRPTLYNTTHEDYGRPPAREVCWVSISQEISEFNGGTLIPRDLLKTRWRNLRDAFIKLHRKREAGIQLKLPRRKVQFMKSMRFLIPFIAKRRNPLPDKRYQMYPRVKSEKTANHDESNPIIDYDEIIPYEDSSDSERQGTTFLEDHAEQEIIQTMPDINIEYEDDNADEEEVNDESEGFEENADGNEKEDHLSNIKLVNVESLQGKKIGPVKNSLTENQNRAFLLSQASVNPLRMRSRNDLSKVLESVMQLNENELFFLSMARMVGTLPMEKQFEIRSQVHEIVSSAQLENMK</sequence>
<evidence type="ECO:0000313" key="6">
    <source>
        <dbReference type="RefSeq" id="XP_008476994.1"/>
    </source>
</evidence>
<comment type="subcellular location">
    <subcellularLocation>
        <location evidence="1">Nucleus</location>
    </subcellularLocation>
</comment>
<dbReference type="PROSITE" id="PS51029">
    <property type="entry name" value="MADF"/>
    <property type="match status" value="1"/>
</dbReference>
<keyword evidence="1" id="KW-0539">Nucleus</keyword>
<dbReference type="AlphaFoldDB" id="A0A1S3D930"/>
<evidence type="ECO:0000313" key="5">
    <source>
        <dbReference type="Proteomes" id="UP000079169"/>
    </source>
</evidence>
<dbReference type="RefSeq" id="XP_008476994.1">
    <property type="nucleotide sequence ID" value="XM_008478772.3"/>
</dbReference>
<evidence type="ECO:0000256" key="2">
    <source>
        <dbReference type="SAM" id="MobiDB-lite"/>
    </source>
</evidence>
<feature type="region of interest" description="Disordered" evidence="2">
    <location>
        <begin position="228"/>
        <end position="252"/>
    </location>
</feature>
<feature type="domain" description="BESS" evidence="4">
    <location>
        <begin position="313"/>
        <end position="352"/>
    </location>
</feature>
<evidence type="ECO:0000259" key="3">
    <source>
        <dbReference type="PROSITE" id="PS51029"/>
    </source>
</evidence>
<dbReference type="GO" id="GO:0005634">
    <property type="term" value="C:nucleus"/>
    <property type="evidence" value="ECO:0007669"/>
    <property type="project" value="UniProtKB-SubCell"/>
</dbReference>
<evidence type="ECO:0000259" key="4">
    <source>
        <dbReference type="PROSITE" id="PS51031"/>
    </source>
</evidence>
<dbReference type="Proteomes" id="UP000079169">
    <property type="component" value="Unplaced"/>
</dbReference>
<dbReference type="PANTHER" id="PTHR12243:SF67">
    <property type="entry name" value="COREPRESSOR OF PANGOLIN, ISOFORM A-RELATED"/>
    <property type="match status" value="1"/>
</dbReference>
<evidence type="ECO:0000256" key="1">
    <source>
        <dbReference type="PROSITE-ProRule" id="PRU00371"/>
    </source>
</evidence>
<feature type="domain" description="MADF" evidence="3">
    <location>
        <begin position="56"/>
        <end position="151"/>
    </location>
</feature>
<keyword evidence="5" id="KW-1185">Reference proteome</keyword>
<dbReference type="GO" id="GO:0003677">
    <property type="term" value="F:DNA binding"/>
    <property type="evidence" value="ECO:0007669"/>
    <property type="project" value="InterPro"/>
</dbReference>
<reference evidence="6" key="1">
    <citation type="submission" date="2025-08" db="UniProtKB">
        <authorList>
            <consortium name="RefSeq"/>
        </authorList>
    </citation>
    <scope>IDENTIFICATION</scope>
</reference>
<organism evidence="5 6">
    <name type="scientific">Diaphorina citri</name>
    <name type="common">Asian citrus psyllid</name>
    <dbReference type="NCBI Taxonomy" id="121845"/>
    <lineage>
        <taxon>Eukaryota</taxon>
        <taxon>Metazoa</taxon>
        <taxon>Ecdysozoa</taxon>
        <taxon>Arthropoda</taxon>
        <taxon>Hexapoda</taxon>
        <taxon>Insecta</taxon>
        <taxon>Pterygota</taxon>
        <taxon>Neoptera</taxon>
        <taxon>Paraneoptera</taxon>
        <taxon>Hemiptera</taxon>
        <taxon>Sternorrhyncha</taxon>
        <taxon>Psylloidea</taxon>
        <taxon>Psyllidae</taxon>
        <taxon>Diaphorininae</taxon>
        <taxon>Diaphorina</taxon>
    </lineage>
</organism>
<dbReference type="InterPro" id="IPR006578">
    <property type="entry name" value="MADF-dom"/>
</dbReference>
<name>A0A1S3D930_DIACI</name>
<dbReference type="InterPro" id="IPR039353">
    <property type="entry name" value="TF_Adf1"/>
</dbReference>
<proteinExistence type="predicted"/>